<proteinExistence type="inferred from homology"/>
<sequence>MEAWQVLRSGLVAEGVINDILYGMPIAVNKVADIAALSDELAKHNAVLRLHVDHPEQIVALETFESQRPEPRKWSVFIKVDCGDKRAGIPAASPDFEAFLTRVISSPAVSIYGFYCHQGGSYASTSLEEASGFLSRELEAANAAVGLALAILAGSPGGTTSTSAPFVLSVGSTPTTHAATAETRLKLKQELNGVLELHAGNYPLLDLQQLNTSLITPDRIAQRVLATVVSYYPGRGTNGEDEALVDAGAIAMSKDRGPIEGFGEVIGKKWRLSRVSQEHGILTKTSPAFFQTNEADSETVRIGEQVQIVGQHACLIFAGHPWVYVVDSGSGPADTVVDVWVNWKGW</sequence>
<dbReference type="OrthoDB" id="20198at2759"/>
<name>A0A9Q5I1R9_SANBA</name>
<dbReference type="GO" id="GO:0036088">
    <property type="term" value="P:D-serine catabolic process"/>
    <property type="evidence" value="ECO:0007669"/>
    <property type="project" value="TreeGrafter"/>
</dbReference>
<evidence type="ECO:0000259" key="3">
    <source>
        <dbReference type="SMART" id="SM01119"/>
    </source>
</evidence>
<dbReference type="SUPFAM" id="SSF51419">
    <property type="entry name" value="PLP-binding barrel"/>
    <property type="match status" value="1"/>
</dbReference>
<evidence type="ECO:0000313" key="5">
    <source>
        <dbReference type="Proteomes" id="UP000757232"/>
    </source>
</evidence>
<dbReference type="InterPro" id="IPR001608">
    <property type="entry name" value="Ala_racemase_N"/>
</dbReference>
<dbReference type="Gene3D" id="3.20.20.10">
    <property type="entry name" value="Alanine racemase"/>
    <property type="match status" value="1"/>
</dbReference>
<comment type="caution">
    <text evidence="4">The sequence shown here is derived from an EMBL/GenBank/DDBJ whole genome shotgun (WGS) entry which is preliminary data.</text>
</comment>
<dbReference type="Pfam" id="PF14031">
    <property type="entry name" value="D-ser_dehydrat"/>
    <property type="match status" value="1"/>
</dbReference>
<dbReference type="EMBL" id="LNZH02000141">
    <property type="protein sequence ID" value="OCB90100.1"/>
    <property type="molecule type" value="Genomic_DNA"/>
</dbReference>
<dbReference type="SMART" id="SM01119">
    <property type="entry name" value="D-ser_dehydrat"/>
    <property type="match status" value="1"/>
</dbReference>
<reference evidence="4" key="1">
    <citation type="submission" date="2016-06" db="EMBL/GenBank/DDBJ databases">
        <title>Draft Genome sequence of the fungus Inonotus baumii.</title>
        <authorList>
            <person name="Zhu H."/>
            <person name="Lin W."/>
        </authorList>
    </citation>
    <scope>NUCLEOTIDE SEQUENCE</scope>
    <source>
        <strain evidence="4">821</strain>
    </source>
</reference>
<dbReference type="InterPro" id="IPR026956">
    <property type="entry name" value="D-ser_dehydrat-like_dom"/>
</dbReference>
<gene>
    <name evidence="4" type="ORF">A7U60_g2658</name>
</gene>
<dbReference type="InterPro" id="IPR029066">
    <property type="entry name" value="PLP-binding_barrel"/>
</dbReference>
<dbReference type="InterPro" id="IPR051466">
    <property type="entry name" value="D-amino_acid_metab_enzyme"/>
</dbReference>
<evidence type="ECO:0000256" key="1">
    <source>
        <dbReference type="ARBA" id="ARBA00005323"/>
    </source>
</evidence>
<feature type="domain" description="D-serine dehydratase-like" evidence="3">
    <location>
        <begin position="221"/>
        <end position="327"/>
    </location>
</feature>
<dbReference type="AlphaFoldDB" id="A0A9Q5I1R9"/>
<comment type="similarity">
    <text evidence="1">Belongs to the DSD1 family.</text>
</comment>
<keyword evidence="2" id="KW-0456">Lyase</keyword>
<protein>
    <recommendedName>
        <fullName evidence="3">D-serine dehydratase-like domain-containing protein</fullName>
    </recommendedName>
</protein>
<dbReference type="Pfam" id="PF01168">
    <property type="entry name" value="Ala_racemase_N"/>
    <property type="match status" value="1"/>
</dbReference>
<dbReference type="PANTHER" id="PTHR28004:SF2">
    <property type="entry name" value="D-SERINE DEHYDRATASE"/>
    <property type="match status" value="1"/>
</dbReference>
<evidence type="ECO:0000256" key="2">
    <source>
        <dbReference type="ARBA" id="ARBA00023239"/>
    </source>
</evidence>
<dbReference type="GO" id="GO:0008721">
    <property type="term" value="F:D-serine ammonia-lyase activity"/>
    <property type="evidence" value="ECO:0007669"/>
    <property type="project" value="TreeGrafter"/>
</dbReference>
<organism evidence="4 5">
    <name type="scientific">Sanghuangporus baumii</name>
    <name type="common">Phellinus baumii</name>
    <dbReference type="NCBI Taxonomy" id="108892"/>
    <lineage>
        <taxon>Eukaryota</taxon>
        <taxon>Fungi</taxon>
        <taxon>Dikarya</taxon>
        <taxon>Basidiomycota</taxon>
        <taxon>Agaricomycotina</taxon>
        <taxon>Agaricomycetes</taxon>
        <taxon>Hymenochaetales</taxon>
        <taxon>Hymenochaetaceae</taxon>
        <taxon>Sanghuangporus</taxon>
    </lineage>
</organism>
<dbReference type="Gene3D" id="2.40.37.20">
    <property type="entry name" value="D-serine dehydratase-like domain"/>
    <property type="match status" value="1"/>
</dbReference>
<keyword evidence="5" id="KW-1185">Reference proteome</keyword>
<evidence type="ECO:0000313" key="4">
    <source>
        <dbReference type="EMBL" id="OCB90100.1"/>
    </source>
</evidence>
<dbReference type="PANTHER" id="PTHR28004">
    <property type="entry name" value="ZGC:162816-RELATED"/>
    <property type="match status" value="1"/>
</dbReference>
<dbReference type="InterPro" id="IPR042208">
    <property type="entry name" value="D-ser_dehydrat-like_sf"/>
</dbReference>
<dbReference type="Proteomes" id="UP000757232">
    <property type="component" value="Unassembled WGS sequence"/>
</dbReference>
<accession>A0A9Q5I1R9</accession>